<organism evidence="1 2">
    <name type="scientific">Dryococelus australis</name>
    <dbReference type="NCBI Taxonomy" id="614101"/>
    <lineage>
        <taxon>Eukaryota</taxon>
        <taxon>Metazoa</taxon>
        <taxon>Ecdysozoa</taxon>
        <taxon>Arthropoda</taxon>
        <taxon>Hexapoda</taxon>
        <taxon>Insecta</taxon>
        <taxon>Pterygota</taxon>
        <taxon>Neoptera</taxon>
        <taxon>Polyneoptera</taxon>
        <taxon>Phasmatodea</taxon>
        <taxon>Verophasmatodea</taxon>
        <taxon>Anareolatae</taxon>
        <taxon>Phasmatidae</taxon>
        <taxon>Eurycanthinae</taxon>
        <taxon>Dryococelus</taxon>
    </lineage>
</organism>
<dbReference type="InterPro" id="IPR021109">
    <property type="entry name" value="Peptidase_aspartic_dom_sf"/>
</dbReference>
<dbReference type="SUPFAM" id="SSF50630">
    <property type="entry name" value="Acid proteases"/>
    <property type="match status" value="1"/>
</dbReference>
<sequence>MQSPEESILAYAAALKELSKHFRGMLLAPVMQPSRIPGMKELRICGVFVVVGTITRNLSVESVVNRGHLEVVCKGMHVDFVNTQELQEVYTCKLSVEGALLEIEIDTGSFISAIPYYLYCQALYQIPLQTTSTVFLTYQGAAMKPKGVIVVTIRIKNVEHNLPLYVVRGGATALVVETR</sequence>
<evidence type="ECO:0000313" key="1">
    <source>
        <dbReference type="EMBL" id="KAJ8883084.1"/>
    </source>
</evidence>
<keyword evidence="2" id="KW-1185">Reference proteome</keyword>
<proteinExistence type="predicted"/>
<gene>
    <name evidence="1" type="ORF">PR048_014923</name>
</gene>
<protein>
    <submittedName>
        <fullName evidence="1">Uncharacterized protein</fullName>
    </submittedName>
</protein>
<dbReference type="EMBL" id="JARBHB010000005">
    <property type="protein sequence ID" value="KAJ8883084.1"/>
    <property type="molecule type" value="Genomic_DNA"/>
</dbReference>
<accession>A0ABQ9HFP0</accession>
<dbReference type="Proteomes" id="UP001159363">
    <property type="component" value="Chromosome 4"/>
</dbReference>
<comment type="caution">
    <text evidence="1">The sequence shown here is derived from an EMBL/GenBank/DDBJ whole genome shotgun (WGS) entry which is preliminary data.</text>
</comment>
<evidence type="ECO:0000313" key="2">
    <source>
        <dbReference type="Proteomes" id="UP001159363"/>
    </source>
</evidence>
<reference evidence="1 2" key="1">
    <citation type="submission" date="2023-02" db="EMBL/GenBank/DDBJ databases">
        <title>LHISI_Scaffold_Assembly.</title>
        <authorList>
            <person name="Stuart O.P."/>
            <person name="Cleave R."/>
            <person name="Magrath M.J.L."/>
            <person name="Mikheyev A.S."/>
        </authorList>
    </citation>
    <scope>NUCLEOTIDE SEQUENCE [LARGE SCALE GENOMIC DNA]</scope>
    <source>
        <strain evidence="1">Daus_M_001</strain>
        <tissue evidence="1">Leg muscle</tissue>
    </source>
</reference>
<name>A0ABQ9HFP0_9NEOP</name>